<feature type="compositionally biased region" description="Low complexity" evidence="6">
    <location>
        <begin position="21"/>
        <end position="31"/>
    </location>
</feature>
<feature type="transmembrane region" description="Helical" evidence="7">
    <location>
        <begin position="445"/>
        <end position="469"/>
    </location>
</feature>
<dbReference type="InterPro" id="IPR001279">
    <property type="entry name" value="Metallo-B-lactamas"/>
</dbReference>
<name>A0ABT5Z2P9_9ACTN</name>
<feature type="transmembrane region" description="Helical" evidence="7">
    <location>
        <begin position="506"/>
        <end position="525"/>
    </location>
</feature>
<feature type="transmembrane region" description="Helical" evidence="7">
    <location>
        <begin position="365"/>
        <end position="381"/>
    </location>
</feature>
<feature type="region of interest" description="Disordered" evidence="6">
    <location>
        <begin position="1"/>
        <end position="38"/>
    </location>
</feature>
<organism evidence="9 10">
    <name type="scientific">Streptantibioticus ferralitis</name>
    <dbReference type="NCBI Taxonomy" id="236510"/>
    <lineage>
        <taxon>Bacteria</taxon>
        <taxon>Bacillati</taxon>
        <taxon>Actinomycetota</taxon>
        <taxon>Actinomycetes</taxon>
        <taxon>Kitasatosporales</taxon>
        <taxon>Streptomycetaceae</taxon>
        <taxon>Streptantibioticus</taxon>
    </lineage>
</organism>
<feature type="transmembrane region" description="Helical" evidence="7">
    <location>
        <begin position="537"/>
        <end position="555"/>
    </location>
</feature>
<comment type="subcellular location">
    <subcellularLocation>
        <location evidence="1">Cell membrane</location>
        <topology evidence="1">Multi-pass membrane protein</topology>
    </subcellularLocation>
</comment>
<accession>A0ABT5Z2P9</accession>
<dbReference type="CDD" id="cd07731">
    <property type="entry name" value="ComA-like_MBL-fold"/>
    <property type="match status" value="1"/>
</dbReference>
<feature type="transmembrane region" description="Helical" evidence="7">
    <location>
        <begin position="562"/>
        <end position="582"/>
    </location>
</feature>
<proteinExistence type="predicted"/>
<keyword evidence="2" id="KW-1003">Cell membrane</keyword>
<evidence type="ECO:0000256" key="6">
    <source>
        <dbReference type="SAM" id="MobiDB-lite"/>
    </source>
</evidence>
<feature type="transmembrane region" description="Helical" evidence="7">
    <location>
        <begin position="301"/>
        <end position="320"/>
    </location>
</feature>
<dbReference type="SUPFAM" id="SSF56281">
    <property type="entry name" value="Metallo-hydrolase/oxidoreductase"/>
    <property type="match status" value="1"/>
</dbReference>
<feature type="domain" description="Metallo-beta-lactamase" evidence="8">
    <location>
        <begin position="603"/>
        <end position="816"/>
    </location>
</feature>
<gene>
    <name evidence="9" type="ORF">P2L57_20935</name>
</gene>
<dbReference type="Pfam" id="PF03772">
    <property type="entry name" value="Competence"/>
    <property type="match status" value="1"/>
</dbReference>
<dbReference type="Pfam" id="PF00753">
    <property type="entry name" value="Lactamase_B"/>
    <property type="match status" value="1"/>
</dbReference>
<sequence length="866" mass="87899">MNAERSTSSASAPARDRRGRAAAGGRLGASRPQQDGPADLRLVPPALATWLAAIIALSAPGRWVAIGAGACLAAALALCVAHRRGTRGLSGAAAGWIPTRPGAGTAAVAAATLLCACVAAGVAGLSVAGLHRGPIPALATQHARVTVQLTLTGDPRAAHPRVRGSAPAPASVLAEAEAAHVTSRGTTTAVHTPVLLIAQPGDSTPAWLGLLPSTGLTLEGQLAPTTREVDRSAAVLQVRGPPHVTRPPSAIQRLAGALRGGLRDATDQLTPDARALLPGFVVGDTSRVPPDLQEAFAATDLTHLLAVSGSNLTVILALLIGPSSLAVRAERRGIAARLGLSLRLTAVLGGLLTIGFVVLCRPDPSVLRAAVCGLITLLAIGTGRRRALLPALAAAVIALVLYDPWLARSYGFALSVLATAALLTLAPGWSAALRRRRVPAHLAEALAAAAAAQALCAPLVAVLAAHISLVAIPCNLLAELAVPPATVLGFGALLAAPVSMPAAKGLAWLAGWPVVWVSTVARKGAALPGAALDWPGGWTGGLLLAAVTAAVLLCSRRIARHPWICAALAVLLLVAVLAPAPLTRLTTGWPPAGWRMAACDVGQGDALVLNSGDGDGSAVVVDTGPEPMLADRCLRSLAVTTIPLLILTHFHADHVAGLPGVLTGRTVGAIETTTVDAPPGEAASVRRRAAAAHIPVVRAAAGERRRLGELDWQVLWPPLPGTAGAGAAEPAADYRTAGLPDAGPNDSSVTLLVRTAGLTLILLGDLEPPAQRELLTQHPELPPVDVLKVAHHGSSNQDPALLTRLHPRLALISCGAGNRYGHPSPRTITALHAEGTTVLRTDTDGPIAITGDGPEGLRASLVKGSL</sequence>
<dbReference type="EMBL" id="JARHTQ010000013">
    <property type="protein sequence ID" value="MDF2258095.1"/>
    <property type="molecule type" value="Genomic_DNA"/>
</dbReference>
<feature type="transmembrane region" description="Helical" evidence="7">
    <location>
        <begin position="340"/>
        <end position="359"/>
    </location>
</feature>
<dbReference type="InterPro" id="IPR004477">
    <property type="entry name" value="ComEC_N"/>
</dbReference>
<evidence type="ECO:0000256" key="1">
    <source>
        <dbReference type="ARBA" id="ARBA00004651"/>
    </source>
</evidence>
<feature type="transmembrane region" description="Helical" evidence="7">
    <location>
        <begin position="63"/>
        <end position="81"/>
    </location>
</feature>
<feature type="compositionally biased region" description="Low complexity" evidence="6">
    <location>
        <begin position="1"/>
        <end position="13"/>
    </location>
</feature>
<keyword evidence="10" id="KW-1185">Reference proteome</keyword>
<feature type="transmembrane region" description="Helical" evidence="7">
    <location>
        <begin position="412"/>
        <end position="433"/>
    </location>
</feature>
<dbReference type="SMART" id="SM00849">
    <property type="entry name" value="Lactamase_B"/>
    <property type="match status" value="1"/>
</dbReference>
<protein>
    <submittedName>
        <fullName evidence="9">ComEC/Rec2 family competence protein</fullName>
    </submittedName>
</protein>
<feature type="transmembrane region" description="Helical" evidence="7">
    <location>
        <begin position="481"/>
        <end position="499"/>
    </location>
</feature>
<evidence type="ECO:0000256" key="3">
    <source>
        <dbReference type="ARBA" id="ARBA00022692"/>
    </source>
</evidence>
<dbReference type="Proteomes" id="UP001220022">
    <property type="component" value="Unassembled WGS sequence"/>
</dbReference>
<evidence type="ECO:0000313" key="10">
    <source>
        <dbReference type="Proteomes" id="UP001220022"/>
    </source>
</evidence>
<reference evidence="9 10" key="1">
    <citation type="submission" date="2023-03" db="EMBL/GenBank/DDBJ databases">
        <title>Draft genome sequence of type strain Streptomyces ferralitis JCM 14344.</title>
        <authorList>
            <person name="Klaysubun C."/>
            <person name="Duangmal K."/>
        </authorList>
    </citation>
    <scope>NUCLEOTIDE SEQUENCE [LARGE SCALE GENOMIC DNA]</scope>
    <source>
        <strain evidence="9 10">JCM 14344</strain>
    </source>
</reference>
<dbReference type="InterPro" id="IPR035681">
    <property type="entry name" value="ComA-like_MBL"/>
</dbReference>
<comment type="caution">
    <text evidence="9">The sequence shown here is derived from an EMBL/GenBank/DDBJ whole genome shotgun (WGS) entry which is preliminary data.</text>
</comment>
<dbReference type="RefSeq" id="WP_275816768.1">
    <property type="nucleotide sequence ID" value="NZ_BAAANM010000007.1"/>
</dbReference>
<dbReference type="InterPro" id="IPR052159">
    <property type="entry name" value="Competence_DNA_uptake"/>
</dbReference>
<evidence type="ECO:0000256" key="2">
    <source>
        <dbReference type="ARBA" id="ARBA00022475"/>
    </source>
</evidence>
<dbReference type="NCBIfam" id="TIGR00360">
    <property type="entry name" value="ComEC_N-term"/>
    <property type="match status" value="1"/>
</dbReference>
<evidence type="ECO:0000256" key="5">
    <source>
        <dbReference type="ARBA" id="ARBA00023136"/>
    </source>
</evidence>
<evidence type="ECO:0000256" key="7">
    <source>
        <dbReference type="SAM" id="Phobius"/>
    </source>
</evidence>
<keyword evidence="5 7" id="KW-0472">Membrane</keyword>
<keyword evidence="4 7" id="KW-1133">Transmembrane helix</keyword>
<feature type="transmembrane region" description="Helical" evidence="7">
    <location>
        <begin position="388"/>
        <end position="406"/>
    </location>
</feature>
<keyword evidence="3 7" id="KW-0812">Transmembrane</keyword>
<evidence type="ECO:0000256" key="4">
    <source>
        <dbReference type="ARBA" id="ARBA00022989"/>
    </source>
</evidence>
<dbReference type="Gene3D" id="3.60.15.10">
    <property type="entry name" value="Ribonuclease Z/Hydroxyacylglutathione hydrolase-like"/>
    <property type="match status" value="1"/>
</dbReference>
<dbReference type="PANTHER" id="PTHR30619:SF1">
    <property type="entry name" value="RECOMBINATION PROTEIN 2"/>
    <property type="match status" value="1"/>
</dbReference>
<dbReference type="InterPro" id="IPR036866">
    <property type="entry name" value="RibonucZ/Hydroxyglut_hydro"/>
</dbReference>
<evidence type="ECO:0000313" key="9">
    <source>
        <dbReference type="EMBL" id="MDF2258095.1"/>
    </source>
</evidence>
<dbReference type="PANTHER" id="PTHR30619">
    <property type="entry name" value="DNA INTERNALIZATION/COMPETENCE PROTEIN COMEC/REC2"/>
    <property type="match status" value="1"/>
</dbReference>
<evidence type="ECO:0000259" key="8">
    <source>
        <dbReference type="SMART" id="SM00849"/>
    </source>
</evidence>
<feature type="transmembrane region" description="Helical" evidence="7">
    <location>
        <begin position="102"/>
        <end position="125"/>
    </location>
</feature>